<dbReference type="EMBL" id="CAUJNA010003549">
    <property type="protein sequence ID" value="CAJ1404592.1"/>
    <property type="molecule type" value="Genomic_DNA"/>
</dbReference>
<protein>
    <recommendedName>
        <fullName evidence="4">Globin domain-containing protein</fullName>
    </recommendedName>
</protein>
<feature type="transmembrane region" description="Helical" evidence="3">
    <location>
        <begin position="917"/>
        <end position="941"/>
    </location>
</feature>
<dbReference type="InterPro" id="IPR024862">
    <property type="entry name" value="TRPV"/>
</dbReference>
<feature type="compositionally biased region" description="Polar residues" evidence="2">
    <location>
        <begin position="262"/>
        <end position="272"/>
    </location>
</feature>
<name>A0AA36JFB4_9DINO</name>
<dbReference type="GO" id="GO:0005886">
    <property type="term" value="C:plasma membrane"/>
    <property type="evidence" value="ECO:0007669"/>
    <property type="project" value="TreeGrafter"/>
</dbReference>
<dbReference type="GO" id="GO:0020037">
    <property type="term" value="F:heme binding"/>
    <property type="evidence" value="ECO:0007669"/>
    <property type="project" value="InterPro"/>
</dbReference>
<dbReference type="AlphaFoldDB" id="A0AA36JFB4"/>
<evidence type="ECO:0000259" key="4">
    <source>
        <dbReference type="PROSITE" id="PS01033"/>
    </source>
</evidence>
<evidence type="ECO:0000256" key="3">
    <source>
        <dbReference type="SAM" id="Phobius"/>
    </source>
</evidence>
<dbReference type="GO" id="GO:0098703">
    <property type="term" value="P:calcium ion import across plasma membrane"/>
    <property type="evidence" value="ECO:0007669"/>
    <property type="project" value="TreeGrafter"/>
</dbReference>
<dbReference type="PROSITE" id="PS01033">
    <property type="entry name" value="GLOBIN"/>
    <property type="match status" value="1"/>
</dbReference>
<dbReference type="CDD" id="cd01040">
    <property type="entry name" value="Mb-like"/>
    <property type="match status" value="1"/>
</dbReference>
<feature type="compositionally biased region" description="Low complexity" evidence="2">
    <location>
        <begin position="1075"/>
        <end position="1091"/>
    </location>
</feature>
<dbReference type="Proteomes" id="UP001178507">
    <property type="component" value="Unassembled WGS sequence"/>
</dbReference>
<dbReference type="GO" id="GO:0005216">
    <property type="term" value="F:monoatomic ion channel activity"/>
    <property type="evidence" value="ECO:0007669"/>
    <property type="project" value="InterPro"/>
</dbReference>
<feature type="compositionally biased region" description="Acidic residues" evidence="2">
    <location>
        <begin position="1"/>
        <end position="12"/>
    </location>
</feature>
<organism evidence="5 6">
    <name type="scientific">Effrenium voratum</name>
    <dbReference type="NCBI Taxonomy" id="2562239"/>
    <lineage>
        <taxon>Eukaryota</taxon>
        <taxon>Sar</taxon>
        <taxon>Alveolata</taxon>
        <taxon>Dinophyceae</taxon>
        <taxon>Suessiales</taxon>
        <taxon>Symbiodiniaceae</taxon>
        <taxon>Effrenium</taxon>
    </lineage>
</organism>
<feature type="domain" description="Globin" evidence="4">
    <location>
        <begin position="70"/>
        <end position="195"/>
    </location>
</feature>
<feature type="region of interest" description="Disordered" evidence="2">
    <location>
        <begin position="258"/>
        <end position="281"/>
    </location>
</feature>
<dbReference type="InterPro" id="IPR044399">
    <property type="entry name" value="Mb-like_M"/>
</dbReference>
<feature type="region of interest" description="Disordered" evidence="2">
    <location>
        <begin position="1029"/>
        <end position="1091"/>
    </location>
</feature>
<evidence type="ECO:0000313" key="5">
    <source>
        <dbReference type="EMBL" id="CAJ1404592.1"/>
    </source>
</evidence>
<dbReference type="InterPro" id="IPR012292">
    <property type="entry name" value="Globin/Proto"/>
</dbReference>
<dbReference type="SUPFAM" id="SSF46458">
    <property type="entry name" value="Globin-like"/>
    <property type="match status" value="1"/>
</dbReference>
<reference evidence="5" key="1">
    <citation type="submission" date="2023-08" db="EMBL/GenBank/DDBJ databases">
        <authorList>
            <person name="Chen Y."/>
            <person name="Shah S."/>
            <person name="Dougan E. K."/>
            <person name="Thang M."/>
            <person name="Chan C."/>
        </authorList>
    </citation>
    <scope>NUCLEOTIDE SEQUENCE</scope>
</reference>
<dbReference type="PANTHER" id="PTHR10582">
    <property type="entry name" value="TRANSIENT RECEPTOR POTENTIAL ION CHANNEL PROTEIN"/>
    <property type="match status" value="1"/>
</dbReference>
<evidence type="ECO:0000256" key="2">
    <source>
        <dbReference type="SAM" id="MobiDB-lite"/>
    </source>
</evidence>
<gene>
    <name evidence="5" type="ORF">EVOR1521_LOCUS27011</name>
</gene>
<keyword evidence="3" id="KW-0812">Transmembrane</keyword>
<feature type="transmembrane region" description="Helical" evidence="3">
    <location>
        <begin position="784"/>
        <end position="803"/>
    </location>
</feature>
<keyword evidence="1" id="KW-0677">Repeat</keyword>
<feature type="region of interest" description="Disordered" evidence="2">
    <location>
        <begin position="1"/>
        <end position="34"/>
    </location>
</feature>
<keyword evidence="3" id="KW-0472">Membrane</keyword>
<proteinExistence type="predicted"/>
<evidence type="ECO:0000256" key="1">
    <source>
        <dbReference type="ARBA" id="ARBA00022737"/>
    </source>
</evidence>
<feature type="transmembrane region" description="Helical" evidence="3">
    <location>
        <begin position="824"/>
        <end position="846"/>
    </location>
</feature>
<comment type="caution">
    <text evidence="5">The sequence shown here is derived from an EMBL/GenBank/DDBJ whole genome shotgun (WGS) entry which is preliminary data.</text>
</comment>
<feature type="transmembrane region" description="Helical" evidence="3">
    <location>
        <begin position="866"/>
        <end position="887"/>
    </location>
</feature>
<keyword evidence="3" id="KW-1133">Transmembrane helix</keyword>
<dbReference type="GO" id="GO:0019825">
    <property type="term" value="F:oxygen binding"/>
    <property type="evidence" value="ECO:0007669"/>
    <property type="project" value="InterPro"/>
</dbReference>
<accession>A0AA36JFB4</accession>
<evidence type="ECO:0000313" key="6">
    <source>
        <dbReference type="Proteomes" id="UP001178507"/>
    </source>
</evidence>
<dbReference type="InterPro" id="IPR009050">
    <property type="entry name" value="Globin-like_sf"/>
</dbReference>
<sequence>MSDGNTEEVWEEMDTRSRSQDSGGEYSDGNEAEDENLQNLAPEAQFEAAVRNHGLERFLELNPDTFEQTEFPTAIVKAVQEMWQTWTSGPEGREARGEAFYTQLFDAAPSLQIVFKSPKAVMAMRFMTGLGSLISVMGKPSALFTTVEGMGFRHLDIDVTGVRAGFFREALMDTIDEGLGENFTLLARVGIHALLNYAGSAFCFVRREYAGRISTILKSWSIVQKANIEEVEVNAEGEESGEIENAEVEHVENVKVEESMQDTKTSGATMNRESGEKENREMKVPTTFNEMLLFNASVMGFGSSSWMNIVLVQWDDIVKNVANFSRLQEECDVMSLVLAKYKGKIELPEFKAVTLASLRSLLPQEWDSDHEVAWGWLWENVEGLLKNMLGKPKLQEHALERFFGNLPPEEAVMLQRQLFPAFFELAPAGQDFLKQSATRINFIADKVLAMSLEMYRSPRRMVEEISAVGLRHVGYAVPTEMFPPFVSASVALMQRFTTEELVVQAFRWSLALIAKILVRTISEGSTLVMKAINTNQKSTLKKAMDVCPRGQRASELLSISVGTQSISPFYWSIDSGALVCAQTILEDLLTIRADRDVYYYGCDHLFTRHPEVIQRLCLSAPTLLPTLLDGLIWRSRQTKEGMRRVNYYVKHLIQDLEGNVSPNLECLVTHGDPQTIRFPAVVLFSDILWSRVASYKFLASKIYFLVILAVFITGQCALFRHTGPQTLEEDVVMLTCRSINYLGSLPKLFISQIKHFFADIRNGDIGRVCGLPIPTYLLNFQESASLMLLCILVIMALQEPFFWCLSENYGVTQSCKAAEERKDFYSVCAFLAMMLYWGLLTDLAIFSMKISSYVLVCGRVAGEVGLFLIALIFLLLAFSTAISALYYEMPEKAGAAVWLEELTSMSLRMYPQDSYQWLVSSSVIITVPVCIFLFIVFIFMANLLVAQLAQSYHDAYSNMQGYARLNRASITATTVQAVPRKKWSAFLSSLRLDEQLEFNEGDVGLSGGIQVQEHANAHPVTEDIIKRFGGSTAPSAPWPREIAMEEEEEDKLGKLEKRLAKMVKSQTKRRREGSTSEGSSGPSMGSSKTSE</sequence>
<keyword evidence="6" id="KW-1185">Reference proteome</keyword>
<dbReference type="Gene3D" id="1.10.490.10">
    <property type="entry name" value="Globins"/>
    <property type="match status" value="1"/>
</dbReference>
<dbReference type="PANTHER" id="PTHR10582:SF2">
    <property type="entry name" value="INACTIVE"/>
    <property type="match status" value="1"/>
</dbReference>
<dbReference type="InterPro" id="IPR000971">
    <property type="entry name" value="Globin"/>
</dbReference>